<dbReference type="Proteomes" id="UP000824469">
    <property type="component" value="Unassembled WGS sequence"/>
</dbReference>
<keyword evidence="2" id="KW-1185">Reference proteome</keyword>
<feature type="non-terminal residue" evidence="1">
    <location>
        <position position="51"/>
    </location>
</feature>
<evidence type="ECO:0000313" key="2">
    <source>
        <dbReference type="Proteomes" id="UP000824469"/>
    </source>
</evidence>
<reference evidence="1 2" key="1">
    <citation type="journal article" date="2021" name="Nat. Plants">
        <title>The Taxus genome provides insights into paclitaxel biosynthesis.</title>
        <authorList>
            <person name="Xiong X."/>
            <person name="Gou J."/>
            <person name="Liao Q."/>
            <person name="Li Y."/>
            <person name="Zhou Q."/>
            <person name="Bi G."/>
            <person name="Li C."/>
            <person name="Du R."/>
            <person name="Wang X."/>
            <person name="Sun T."/>
            <person name="Guo L."/>
            <person name="Liang H."/>
            <person name="Lu P."/>
            <person name="Wu Y."/>
            <person name="Zhang Z."/>
            <person name="Ro D.K."/>
            <person name="Shang Y."/>
            <person name="Huang S."/>
            <person name="Yan J."/>
        </authorList>
    </citation>
    <scope>NUCLEOTIDE SEQUENCE [LARGE SCALE GENOMIC DNA]</scope>
    <source>
        <strain evidence="1">Ta-2019</strain>
    </source>
</reference>
<organism evidence="1 2">
    <name type="scientific">Taxus chinensis</name>
    <name type="common">Chinese yew</name>
    <name type="synonym">Taxus wallichiana var. chinensis</name>
    <dbReference type="NCBI Taxonomy" id="29808"/>
    <lineage>
        <taxon>Eukaryota</taxon>
        <taxon>Viridiplantae</taxon>
        <taxon>Streptophyta</taxon>
        <taxon>Embryophyta</taxon>
        <taxon>Tracheophyta</taxon>
        <taxon>Spermatophyta</taxon>
        <taxon>Pinopsida</taxon>
        <taxon>Pinidae</taxon>
        <taxon>Conifers II</taxon>
        <taxon>Cupressales</taxon>
        <taxon>Taxaceae</taxon>
        <taxon>Taxus</taxon>
    </lineage>
</organism>
<gene>
    <name evidence="1" type="ORF">KI387_029161</name>
</gene>
<sequence length="51" mass="5814">IPEHKKRAFEYLGCKEEGILRGRDVNKVEIPLTVAELENPQVLEELGEPPE</sequence>
<feature type="non-terminal residue" evidence="1">
    <location>
        <position position="1"/>
    </location>
</feature>
<protein>
    <submittedName>
        <fullName evidence="1">Uncharacterized protein</fullName>
    </submittedName>
</protein>
<name>A0AA38CJR8_TAXCH</name>
<dbReference type="EMBL" id="JAHRHJ020000010">
    <property type="protein sequence ID" value="KAH9297479.1"/>
    <property type="molecule type" value="Genomic_DNA"/>
</dbReference>
<comment type="caution">
    <text evidence="1">The sequence shown here is derived from an EMBL/GenBank/DDBJ whole genome shotgun (WGS) entry which is preliminary data.</text>
</comment>
<accession>A0AA38CJR8</accession>
<proteinExistence type="predicted"/>
<evidence type="ECO:0000313" key="1">
    <source>
        <dbReference type="EMBL" id="KAH9297479.1"/>
    </source>
</evidence>
<dbReference type="AlphaFoldDB" id="A0AA38CJR8"/>